<dbReference type="RefSeq" id="XP_003682056.1">
    <property type="nucleotide sequence ID" value="XM_003682008.1"/>
</dbReference>
<dbReference type="GO" id="GO:0005886">
    <property type="term" value="C:plasma membrane"/>
    <property type="evidence" value="ECO:0007669"/>
    <property type="project" value="EnsemblFungi"/>
</dbReference>
<dbReference type="GO" id="GO:0005524">
    <property type="term" value="F:ATP binding"/>
    <property type="evidence" value="ECO:0007669"/>
    <property type="project" value="UniProtKB-KW"/>
</dbReference>
<gene>
    <name evidence="11" type="primary">TDEL0F00340</name>
    <name evidence="11" type="ORF">TDEL_0F00340</name>
</gene>
<dbReference type="HOGENOM" id="CLU_000604_17_2_1"/>
<organism evidence="11 12">
    <name type="scientific">Torulaspora delbrueckii</name>
    <name type="common">Yeast</name>
    <name type="synonym">Candida colliculosa</name>
    <dbReference type="NCBI Taxonomy" id="4950"/>
    <lineage>
        <taxon>Eukaryota</taxon>
        <taxon>Fungi</taxon>
        <taxon>Dikarya</taxon>
        <taxon>Ascomycota</taxon>
        <taxon>Saccharomycotina</taxon>
        <taxon>Saccharomycetes</taxon>
        <taxon>Saccharomycetales</taxon>
        <taxon>Saccharomycetaceae</taxon>
        <taxon>Torulaspora</taxon>
    </lineage>
</organism>
<dbReference type="FunCoup" id="G8ZW51">
    <property type="interactions" value="829"/>
</dbReference>
<dbReference type="FunFam" id="3.40.50.300:FF:000604">
    <property type="entry name" value="ABC transporter B family member 28"/>
    <property type="match status" value="1"/>
</dbReference>
<dbReference type="InterPro" id="IPR036640">
    <property type="entry name" value="ABC1_TM_sf"/>
</dbReference>
<dbReference type="CDD" id="cd18578">
    <property type="entry name" value="ABC_6TM_Pgp_ABCB1_D2_like"/>
    <property type="match status" value="1"/>
</dbReference>
<dbReference type="GO" id="GO:0000770">
    <property type="term" value="P:peptide pheromone export"/>
    <property type="evidence" value="ECO:0007669"/>
    <property type="project" value="EnsemblFungi"/>
</dbReference>
<dbReference type="InParanoid" id="G8ZW51"/>
<evidence type="ECO:0000256" key="7">
    <source>
        <dbReference type="ARBA" id="ARBA00023136"/>
    </source>
</evidence>
<evidence type="ECO:0000256" key="6">
    <source>
        <dbReference type="ARBA" id="ARBA00022989"/>
    </source>
</evidence>
<dbReference type="AlphaFoldDB" id="G8ZW51"/>
<keyword evidence="6 8" id="KW-1133">Transmembrane helix</keyword>
<evidence type="ECO:0000256" key="5">
    <source>
        <dbReference type="ARBA" id="ARBA00022840"/>
    </source>
</evidence>
<proteinExistence type="predicted"/>
<dbReference type="Proteomes" id="UP000005627">
    <property type="component" value="Chromosome 6"/>
</dbReference>
<dbReference type="InterPro" id="IPR027417">
    <property type="entry name" value="P-loop_NTPase"/>
</dbReference>
<keyword evidence="3 8" id="KW-0812">Transmembrane</keyword>
<feature type="transmembrane region" description="Helical" evidence="8">
    <location>
        <begin position="57"/>
        <end position="85"/>
    </location>
</feature>
<dbReference type="SUPFAM" id="SSF90123">
    <property type="entry name" value="ABC transporter transmembrane region"/>
    <property type="match status" value="2"/>
</dbReference>
<dbReference type="STRING" id="1076872.G8ZW51"/>
<dbReference type="InterPro" id="IPR011527">
    <property type="entry name" value="ABC1_TM_dom"/>
</dbReference>
<keyword evidence="12" id="KW-1185">Reference proteome</keyword>
<feature type="transmembrane region" description="Helical" evidence="8">
    <location>
        <begin position="156"/>
        <end position="179"/>
    </location>
</feature>
<dbReference type="GO" id="GO:0005743">
    <property type="term" value="C:mitochondrial inner membrane"/>
    <property type="evidence" value="ECO:0007669"/>
    <property type="project" value="TreeGrafter"/>
</dbReference>
<feature type="domain" description="ABC transporter" evidence="9">
    <location>
        <begin position="1020"/>
        <end position="1255"/>
    </location>
</feature>
<dbReference type="FunFam" id="3.40.50.300:FF:001471">
    <property type="entry name" value="P-loop containing nucleoside triphosphate hydrolase protein"/>
    <property type="match status" value="1"/>
</dbReference>
<comment type="subcellular location">
    <subcellularLocation>
        <location evidence="1">Membrane</location>
        <topology evidence="1">Multi-pass membrane protein</topology>
    </subcellularLocation>
</comment>
<dbReference type="InterPro" id="IPR003593">
    <property type="entry name" value="AAA+_ATPase"/>
</dbReference>
<feature type="domain" description="ABC transporter" evidence="9">
    <location>
        <begin position="341"/>
        <end position="581"/>
    </location>
</feature>
<dbReference type="PANTHER" id="PTHR43394">
    <property type="entry name" value="ATP-DEPENDENT PERMEASE MDL1, MITOCHONDRIAL"/>
    <property type="match status" value="1"/>
</dbReference>
<evidence type="ECO:0000256" key="2">
    <source>
        <dbReference type="ARBA" id="ARBA00022448"/>
    </source>
</evidence>
<reference evidence="11 12" key="1">
    <citation type="journal article" date="2011" name="Proc. Natl. Acad. Sci. U.S.A.">
        <title>Evolutionary erosion of yeast sex chromosomes by mating-type switching accidents.</title>
        <authorList>
            <person name="Gordon J.L."/>
            <person name="Armisen D."/>
            <person name="Proux-Wera E."/>
            <person name="Oheigeartaigh S.S."/>
            <person name="Byrne K.P."/>
            <person name="Wolfe K.H."/>
        </authorList>
    </citation>
    <scope>NUCLEOTIDE SEQUENCE [LARGE SCALE GENOMIC DNA]</scope>
    <source>
        <strain evidence="12">ATCC 10662 / CBS 1146 / NBRC 0425 / NCYC 2629 / NRRL Y-866</strain>
    </source>
</reference>
<dbReference type="SUPFAM" id="SSF52540">
    <property type="entry name" value="P-loop containing nucleoside triphosphate hydrolases"/>
    <property type="match status" value="2"/>
</dbReference>
<feature type="transmembrane region" description="Helical" evidence="8">
    <location>
        <begin position="812"/>
        <end position="831"/>
    </location>
</feature>
<dbReference type="GO" id="GO:0090374">
    <property type="term" value="P:oligopeptide export from mitochondrion"/>
    <property type="evidence" value="ECO:0007669"/>
    <property type="project" value="TreeGrafter"/>
</dbReference>
<keyword evidence="5" id="KW-0067">ATP-binding</keyword>
<dbReference type="GO" id="GO:0043332">
    <property type="term" value="C:mating projection tip"/>
    <property type="evidence" value="ECO:0007669"/>
    <property type="project" value="EnsemblFungi"/>
</dbReference>
<name>G8ZW51_TORDE</name>
<dbReference type="SMART" id="SM00382">
    <property type="entry name" value="AAA"/>
    <property type="match status" value="2"/>
</dbReference>
<evidence type="ECO:0000256" key="8">
    <source>
        <dbReference type="SAM" id="Phobius"/>
    </source>
</evidence>
<dbReference type="GeneID" id="11501140"/>
<dbReference type="PROSITE" id="PS50929">
    <property type="entry name" value="ABC_TM1F"/>
    <property type="match status" value="2"/>
</dbReference>
<feature type="transmembrane region" description="Helical" evidence="8">
    <location>
        <begin position="16"/>
        <end position="37"/>
    </location>
</feature>
<dbReference type="OrthoDB" id="6500128at2759"/>
<evidence type="ECO:0000313" key="11">
    <source>
        <dbReference type="EMBL" id="CCE92845.1"/>
    </source>
</evidence>
<dbReference type="InterPro" id="IPR003439">
    <property type="entry name" value="ABC_transporter-like_ATP-bd"/>
</dbReference>
<dbReference type="PROSITE" id="PS50893">
    <property type="entry name" value="ABC_TRANSPORTER_2"/>
    <property type="match status" value="2"/>
</dbReference>
<feature type="transmembrane region" description="Helical" evidence="8">
    <location>
        <begin position="689"/>
        <end position="712"/>
    </location>
</feature>
<dbReference type="InterPro" id="IPR039421">
    <property type="entry name" value="Type_1_exporter"/>
</dbReference>
<dbReference type="Gene3D" id="3.40.50.300">
    <property type="entry name" value="P-loop containing nucleotide triphosphate hydrolases"/>
    <property type="match status" value="2"/>
</dbReference>
<sequence>MVIKLYKYLEFERDGILILFTLVSTVAAGLVPPALAILTGRVFNSLVLAEKHENTNILVRSMAIMALGGASLPTTWASISAWMLLGERCGFGIRRRLLYKYLENPFEWYDKTEDICGNFTQQNRCVEEARASCAEASAVITRSLVTIIALIGTSFYASWSLTLVTLCSAPLIIMCGWFFSRKVQRYADLENEQTSKASQLLDWSMTAAQFIRLSGTELREIKSFKNCVQNCTNNFVKMCQYSSINLATLKFLSLAMFVQAFWFGSTMIRKGKMNIGDVITCFHSCILLGSTISGTLQQLVIIQKGSVAVNIVSKFLADDKTATTDIRRWQDVPFPELKGDIRFQNVEFSYPSRPDHNVLRSISLNFRAGKTTFLLGKSGSGKSSLSNLLLKFYENYTGVISVDGRNIKHIDQSQLIKNITVVEQRCNVFNGTLKENIIIGIDGADEEEILTKLKLVCRISLLENFIHDLSDGLNTLIGSGGISLSGGQQQKVAIARALMKDPQILILDESLSALDVLQRGLILRAIRTHRKEKTTIILTHELNQIGSNDFCYLIESGQCIEHGLEETLVNDPSTRFHSWKHLHDTYDHYDCFSQYTYVETPTTPKKFAAESRIDYEVETPKTYQGGSIFAENETLCNSSQLRRPKTKKERVLVTEKSFDEFESSSRPREKMISILEILGRMFQSSRNKLLLSFGLLFSLAAGAANPVFSYTFSYLLNGLAPQFDGVGSPSYLLKWSLIVIGVAIADAILNFLQYFLFGYCSEYWILQLRNQVMQRISFEELDWFQRERHKASEVSALLLNDLRDLRALASDFLIAVSSFAVVSSVGIIWALIIGWKLSLVCISMFPLIVIFSAVYGMALQRQETQYKSAVVDLENLLYEVATGIKTIRRLQLETNFLRQYKRLESHMRVIASRRAITTGLGVAVIEALAMSIQAILFYYALKLVIDGQYTTKKMFETLTLLLFTIMTCNILISQVPDISRGQRAANRILQMLDEKLEREKPHQEKKQTTSGSVSESSAVISLQNVTFAYPSAPSIHIFDSLYLELPIGRTFALVGQSGSGKSTLVTLLTQLYRPTSGTVLVENKDVNEWNIRDLRRQMSVVEQTPTIFSGTVRENLLYGLHHDPLEVEMYDVLRYVGIHDFISKLPLGLDTTIDIDLLSGGQLQRLCIARAILKRPKILILDECTSALDPFSSHVINNIVRRGCPAPLTISITHNVDMMKACDEIIFLKNGRVAGTGSFDALLQSDKTFRALIADEH</sequence>
<accession>G8ZW51</accession>
<evidence type="ECO:0000256" key="1">
    <source>
        <dbReference type="ARBA" id="ARBA00004141"/>
    </source>
</evidence>
<evidence type="ECO:0000259" key="10">
    <source>
        <dbReference type="PROSITE" id="PS50929"/>
    </source>
</evidence>
<dbReference type="eggNOG" id="KOG0055">
    <property type="taxonomic scope" value="Eukaryota"/>
</dbReference>
<feature type="domain" description="ABC transmembrane type-1" evidence="10">
    <location>
        <begin position="19"/>
        <end position="304"/>
    </location>
</feature>
<dbReference type="GO" id="GO:0015440">
    <property type="term" value="F:ABC-type peptide transporter activity"/>
    <property type="evidence" value="ECO:0007669"/>
    <property type="project" value="EnsemblFungi"/>
</dbReference>
<dbReference type="PROSITE" id="PS00211">
    <property type="entry name" value="ABC_TRANSPORTER_1"/>
    <property type="match status" value="2"/>
</dbReference>
<dbReference type="InterPro" id="IPR017871">
    <property type="entry name" value="ABC_transporter-like_CS"/>
</dbReference>
<dbReference type="GO" id="GO:0016887">
    <property type="term" value="F:ATP hydrolysis activity"/>
    <property type="evidence" value="ECO:0007669"/>
    <property type="project" value="InterPro"/>
</dbReference>
<dbReference type="Pfam" id="PF00005">
    <property type="entry name" value="ABC_tran"/>
    <property type="match status" value="2"/>
</dbReference>
<feature type="transmembrane region" description="Helical" evidence="8">
    <location>
        <begin position="732"/>
        <end position="757"/>
    </location>
</feature>
<keyword evidence="7 8" id="KW-0472">Membrane</keyword>
<dbReference type="Gene3D" id="1.20.1560.10">
    <property type="entry name" value="ABC transporter type 1, transmembrane domain"/>
    <property type="match status" value="1"/>
</dbReference>
<feature type="domain" description="ABC transmembrane type-1" evidence="10">
    <location>
        <begin position="693"/>
        <end position="980"/>
    </location>
</feature>
<feature type="transmembrane region" description="Helical" evidence="8">
    <location>
        <begin position="837"/>
        <end position="858"/>
    </location>
</feature>
<keyword evidence="2" id="KW-0813">Transport</keyword>
<dbReference type="EMBL" id="HE616747">
    <property type="protein sequence ID" value="CCE92845.1"/>
    <property type="molecule type" value="Genomic_DNA"/>
</dbReference>
<evidence type="ECO:0000259" key="9">
    <source>
        <dbReference type="PROSITE" id="PS50893"/>
    </source>
</evidence>
<evidence type="ECO:0000256" key="4">
    <source>
        <dbReference type="ARBA" id="ARBA00022741"/>
    </source>
</evidence>
<keyword evidence="4" id="KW-0547">Nucleotide-binding</keyword>
<dbReference type="PANTHER" id="PTHR43394:SF15">
    <property type="entry name" value="ALPHA-FACTOR-TRANSPORTING ATPASE"/>
    <property type="match status" value="1"/>
</dbReference>
<protein>
    <submittedName>
        <fullName evidence="11">Uncharacterized protein</fullName>
    </submittedName>
</protein>
<evidence type="ECO:0000313" key="12">
    <source>
        <dbReference type="Proteomes" id="UP000005627"/>
    </source>
</evidence>
<feature type="transmembrane region" description="Helical" evidence="8">
    <location>
        <begin position="953"/>
        <end position="972"/>
    </location>
</feature>
<dbReference type="KEGG" id="tdl:TDEL_0F00340"/>
<dbReference type="GO" id="GO:0005794">
    <property type="term" value="C:Golgi apparatus"/>
    <property type="evidence" value="ECO:0007669"/>
    <property type="project" value="EnsemblFungi"/>
</dbReference>
<dbReference type="Pfam" id="PF00664">
    <property type="entry name" value="ABC_membrane"/>
    <property type="match status" value="2"/>
</dbReference>
<feature type="transmembrane region" description="Helical" evidence="8">
    <location>
        <begin position="244"/>
        <end position="263"/>
    </location>
</feature>
<evidence type="ECO:0000256" key="3">
    <source>
        <dbReference type="ARBA" id="ARBA00022692"/>
    </source>
</evidence>
<dbReference type="GO" id="GO:0015421">
    <property type="term" value="F:ABC-type oligopeptide transporter activity"/>
    <property type="evidence" value="ECO:0007669"/>
    <property type="project" value="TreeGrafter"/>
</dbReference>
<feature type="transmembrane region" description="Helical" evidence="8">
    <location>
        <begin position="915"/>
        <end position="941"/>
    </location>
</feature>
<dbReference type="CDD" id="cd18577">
    <property type="entry name" value="ABC_6TM_Pgp_ABCB1_D1_like"/>
    <property type="match status" value="1"/>
</dbReference>